<proteinExistence type="predicted"/>
<reference evidence="2 3" key="1">
    <citation type="submission" date="2020-07" db="EMBL/GenBank/DDBJ databases">
        <title>Genomic characterization of Flavobacterium psychrophilum strains.</title>
        <authorList>
            <person name="Castillo D."/>
            <person name="Jorgensen J."/>
            <person name="Middelboe M."/>
        </authorList>
    </citation>
    <scope>NUCLEOTIDE SEQUENCE [LARGE SCALE GENOMIC DNA]</scope>
    <source>
        <strain evidence="2 3">FPS-R7</strain>
    </source>
</reference>
<sequence>MEKFDKTNPYNPNAKKSYSKKTLISVALFTAIFFIVLIKCTGGSSTIRKYTKEELPKDFTYQITKDESNVATDKNQLYVQLNEKLTEGQIATLAEELFNSKEKQGRFYIFYSLKSTEDTHVYWATSHFDPELEITINGSTLAEENLVKKNTGKVDGKVIGNFYEEELSSSSYTVYENNNKVFIKSISKDNVSAINEMKRSKVETGIKLEYVNDSFSGEYFILTKDNKLEFYNKNNEKFATGQKLN</sequence>
<evidence type="ECO:0000313" key="3">
    <source>
        <dbReference type="Proteomes" id="UP000596329"/>
    </source>
</evidence>
<organism evidence="2 3">
    <name type="scientific">Flavobacterium psychrophilum</name>
    <dbReference type="NCBI Taxonomy" id="96345"/>
    <lineage>
        <taxon>Bacteria</taxon>
        <taxon>Pseudomonadati</taxon>
        <taxon>Bacteroidota</taxon>
        <taxon>Flavobacteriia</taxon>
        <taxon>Flavobacteriales</taxon>
        <taxon>Flavobacteriaceae</taxon>
        <taxon>Flavobacterium</taxon>
    </lineage>
</organism>
<keyword evidence="1" id="KW-1133">Transmembrane helix</keyword>
<keyword evidence="1" id="KW-0472">Membrane</keyword>
<keyword evidence="1" id="KW-0812">Transmembrane</keyword>
<dbReference type="Proteomes" id="UP000596329">
    <property type="component" value="Chromosome"/>
</dbReference>
<accession>A0A7U2RC38</accession>
<dbReference type="AlphaFoldDB" id="A0A7U2RC38"/>
<protein>
    <submittedName>
        <fullName evidence="2">Uncharacterized protein</fullName>
    </submittedName>
</protein>
<name>A0A7U2RC38_FLAPS</name>
<evidence type="ECO:0000313" key="2">
    <source>
        <dbReference type="EMBL" id="QRE05117.1"/>
    </source>
</evidence>
<dbReference type="EMBL" id="CP059075">
    <property type="protein sequence ID" value="QRE05117.1"/>
    <property type="molecule type" value="Genomic_DNA"/>
</dbReference>
<feature type="transmembrane region" description="Helical" evidence="1">
    <location>
        <begin position="21"/>
        <end position="38"/>
    </location>
</feature>
<evidence type="ECO:0000256" key="1">
    <source>
        <dbReference type="SAM" id="Phobius"/>
    </source>
</evidence>
<dbReference type="RefSeq" id="WP_063742371.1">
    <property type="nucleotide sequence ID" value="NZ_CP059075.1"/>
</dbReference>
<gene>
    <name evidence="2" type="ORF">H0H26_05890</name>
</gene>